<name>A0A1U8KX00_GOSHI</name>
<feature type="compositionally biased region" description="Polar residues" evidence="1">
    <location>
        <begin position="492"/>
        <end position="502"/>
    </location>
</feature>
<proteinExistence type="predicted"/>
<dbReference type="GeneID" id="107921639"/>
<organism evidence="2 3">
    <name type="scientific">Gossypium hirsutum</name>
    <name type="common">Upland cotton</name>
    <name type="synonym">Gossypium mexicanum</name>
    <dbReference type="NCBI Taxonomy" id="3635"/>
    <lineage>
        <taxon>Eukaryota</taxon>
        <taxon>Viridiplantae</taxon>
        <taxon>Streptophyta</taxon>
        <taxon>Embryophyta</taxon>
        <taxon>Tracheophyta</taxon>
        <taxon>Spermatophyta</taxon>
        <taxon>Magnoliopsida</taxon>
        <taxon>eudicotyledons</taxon>
        <taxon>Gunneridae</taxon>
        <taxon>Pentapetalae</taxon>
        <taxon>rosids</taxon>
        <taxon>malvids</taxon>
        <taxon>Malvales</taxon>
        <taxon>Malvaceae</taxon>
        <taxon>Malvoideae</taxon>
        <taxon>Gossypium</taxon>
    </lineage>
</organism>
<gene>
    <name evidence="3" type="primary">LOC107921639</name>
</gene>
<dbReference type="RefSeq" id="XP_016706957.1">
    <property type="nucleotide sequence ID" value="XM_016851468.1"/>
</dbReference>
<evidence type="ECO:0000256" key="1">
    <source>
        <dbReference type="SAM" id="MobiDB-lite"/>
    </source>
</evidence>
<reference evidence="3" key="2">
    <citation type="submission" date="2025-08" db="UniProtKB">
        <authorList>
            <consortium name="RefSeq"/>
        </authorList>
    </citation>
    <scope>IDENTIFICATION</scope>
</reference>
<keyword evidence="2" id="KW-1185">Reference proteome</keyword>
<sequence length="622" mass="70763">MAQLTQLLAREVNKGKGPMTNPGEGNEDPLYPPDFTPPNVQTQAEMYTRRPSVTIRPQQLQAGVSMPMNFRGGSSSSLGDNLINPIIPNFDEAAEEGKANVELPKRWEDRCKWLEEKFKAMESAYSHHGIDAKDLSLVPDLVFMKQYNDVTDMSPDRITLQNMEKKSSESFRQYTQRWREVAIQAAATLGERDDDIFSDIIMNGEMIESAIRNGKIEAEESNKRSASKRKENEVNNVNTYNKSITVNRPRKVVASQQGSTRQESGVRKGTEKPQFTPIPMSYKELYQSLFNAHVVSPYYLTPLQPPYPKCMGVVKFDDSPSVENPLPNHTDKGLNMISENMGEGVKTDIAEVKTPLKWVWKEIARRGLVISGFEKGWKTKNYCEFHHEIGHKIQRCEEFRALVQSMMDNKEMESYKEAKEKRSICTSDSMTRTPKINHPVVIISRPKNNEARVQVTPNIIIQKPATFSYKDSKTVPWNYECNTTIPGKDTSTEPVNGKSSTVEQKEEKAVESEPLVNEPIKEEEAKKFLKFLKHSEYSVVEQLHKQLVRISVLALLLSSEVHRSTLMKVLNETYVANVISVSKLDRLVNNISVDNFIFFSDDKLLDAKGTRCQEFLLIIGLR</sequence>
<feature type="compositionally biased region" description="Polar residues" evidence="1">
    <location>
        <begin position="254"/>
        <end position="263"/>
    </location>
</feature>
<feature type="region of interest" description="Disordered" evidence="1">
    <location>
        <begin position="486"/>
        <end position="514"/>
    </location>
</feature>
<feature type="region of interest" description="Disordered" evidence="1">
    <location>
        <begin position="251"/>
        <end position="274"/>
    </location>
</feature>
<dbReference type="KEGG" id="ghi:107921639"/>
<dbReference type="AlphaFoldDB" id="A0A1U8KX00"/>
<dbReference type="Proteomes" id="UP000818029">
    <property type="component" value="Chromosome D01"/>
</dbReference>
<dbReference type="PANTHER" id="PTHR32108">
    <property type="entry name" value="DNA-DIRECTED RNA POLYMERASE SUBUNIT ALPHA"/>
    <property type="match status" value="1"/>
</dbReference>
<evidence type="ECO:0000313" key="2">
    <source>
        <dbReference type="Proteomes" id="UP000818029"/>
    </source>
</evidence>
<accession>A0A1U8KX00</accession>
<reference evidence="2" key="1">
    <citation type="journal article" date="2020" name="Nat. Genet.">
        <title>Genomic diversifications of five Gossypium allopolyploid species and their impact on cotton improvement.</title>
        <authorList>
            <person name="Chen Z.J."/>
            <person name="Sreedasyam A."/>
            <person name="Ando A."/>
            <person name="Song Q."/>
            <person name="De Santiago L.M."/>
            <person name="Hulse-Kemp A.M."/>
            <person name="Ding M."/>
            <person name="Ye W."/>
            <person name="Kirkbride R.C."/>
            <person name="Jenkins J."/>
            <person name="Plott C."/>
            <person name="Lovell J."/>
            <person name="Lin Y.M."/>
            <person name="Vaughn R."/>
            <person name="Liu B."/>
            <person name="Simpson S."/>
            <person name="Scheffler B.E."/>
            <person name="Wen L."/>
            <person name="Saski C.A."/>
            <person name="Grover C.E."/>
            <person name="Hu G."/>
            <person name="Conover J.L."/>
            <person name="Carlson J.W."/>
            <person name="Shu S."/>
            <person name="Boston L.B."/>
            <person name="Williams M."/>
            <person name="Peterson D.G."/>
            <person name="McGee K."/>
            <person name="Jones D.C."/>
            <person name="Wendel J.F."/>
            <person name="Stelly D.M."/>
            <person name="Grimwood J."/>
            <person name="Schmutz J."/>
        </authorList>
    </citation>
    <scope>NUCLEOTIDE SEQUENCE [LARGE SCALE GENOMIC DNA]</scope>
    <source>
        <strain evidence="2">cv. TM-1</strain>
    </source>
</reference>
<protein>
    <submittedName>
        <fullName evidence="3">Uncharacterized protein</fullName>
    </submittedName>
</protein>
<evidence type="ECO:0000313" key="3">
    <source>
        <dbReference type="RefSeq" id="XP_016706957.1"/>
    </source>
</evidence>
<dbReference type="PANTHER" id="PTHR32108:SF5">
    <property type="entry name" value="DYNACTIN SUBUNIT 1-LIKE"/>
    <property type="match status" value="1"/>
</dbReference>
<dbReference type="PaxDb" id="3635-A0A1U8KX00"/>
<feature type="region of interest" description="Disordered" evidence="1">
    <location>
        <begin position="11"/>
        <end position="32"/>
    </location>
</feature>